<keyword evidence="6" id="KW-0067">ATP-binding</keyword>
<dbReference type="GO" id="GO:0005524">
    <property type="term" value="F:ATP binding"/>
    <property type="evidence" value="ECO:0007669"/>
    <property type="project" value="UniProtKB-KW"/>
</dbReference>
<protein>
    <submittedName>
        <fullName evidence="8">Phosphoribosylformylglycinamidine synthase subunit PurQ</fullName>
    </submittedName>
</protein>
<proteinExistence type="predicted"/>
<dbReference type="Pfam" id="PF13507">
    <property type="entry name" value="GATase_5"/>
    <property type="match status" value="1"/>
</dbReference>
<dbReference type="SMART" id="SM01211">
    <property type="entry name" value="GATase_5"/>
    <property type="match status" value="1"/>
</dbReference>
<name>A0A7V4TYI9_CALAY</name>
<keyword evidence="3" id="KW-0547">Nucleotide-binding</keyword>
<keyword evidence="7" id="KW-0315">Glutamine amidotransferase</keyword>
<gene>
    <name evidence="8" type="ORF">ENK44_02250</name>
</gene>
<evidence type="ECO:0000256" key="1">
    <source>
        <dbReference type="ARBA" id="ARBA00022490"/>
    </source>
</evidence>
<dbReference type="GO" id="GO:0006189">
    <property type="term" value="P:'de novo' IMP biosynthetic process"/>
    <property type="evidence" value="ECO:0007669"/>
    <property type="project" value="InterPro"/>
</dbReference>
<dbReference type="InterPro" id="IPR010075">
    <property type="entry name" value="PRibForGlyAmidine_synth_PurQ"/>
</dbReference>
<reference evidence="8" key="1">
    <citation type="journal article" date="2020" name="mSystems">
        <title>Genome- and Community-Level Interaction Insights into Carbon Utilization and Element Cycling Functions of Hydrothermarchaeota in Hydrothermal Sediment.</title>
        <authorList>
            <person name="Zhou Z."/>
            <person name="Liu Y."/>
            <person name="Xu W."/>
            <person name="Pan J."/>
            <person name="Luo Z.H."/>
            <person name="Li M."/>
        </authorList>
    </citation>
    <scope>NUCLEOTIDE SEQUENCE [LARGE SCALE GENOMIC DNA]</scope>
    <source>
        <strain evidence="8">HyVt-577</strain>
    </source>
</reference>
<dbReference type="PIRSF" id="PIRSF001586">
    <property type="entry name" value="FGAM_synth_I"/>
    <property type="match status" value="1"/>
</dbReference>
<keyword evidence="1" id="KW-0963">Cytoplasm</keyword>
<dbReference type="GO" id="GO:0016787">
    <property type="term" value="F:hydrolase activity"/>
    <property type="evidence" value="ECO:0007669"/>
    <property type="project" value="UniProtKB-KW"/>
</dbReference>
<evidence type="ECO:0000256" key="2">
    <source>
        <dbReference type="ARBA" id="ARBA00022598"/>
    </source>
</evidence>
<dbReference type="PROSITE" id="PS51273">
    <property type="entry name" value="GATASE_TYPE_1"/>
    <property type="match status" value="1"/>
</dbReference>
<dbReference type="PANTHER" id="PTHR10099">
    <property type="entry name" value="PHOSPHORIBOSYLFORMYLGLYCINAMIDINE SYNTHASE"/>
    <property type="match status" value="1"/>
</dbReference>
<dbReference type="AlphaFoldDB" id="A0A7V4TYI9"/>
<sequence length="276" mass="30832">MKTVRSLVITGFGINCEEEMGAACTLAGAQADIVHLNQILHERVSIHEYDLLNFPGGFSFGDDLGSAKVLGNKIKFRQTESGKKLLNELERFLSDGKYIIGVCNGFQALVKMGLLPNIGGRFEQEVTLTYNDSGRFEDRWVKLRVNKNSPTPFLKGLQTFDVPVRHGEGKLLFADEEVRRKVIEKNLNCLSYADSDGNPTAEYPFNPNGSELNCAGLTDPGGQVFGLMPHPEAYLSLYNHPDWARRKRQNPGISEEGEGLKIFRNIVEYIGEKYVE</sequence>
<evidence type="ECO:0000256" key="3">
    <source>
        <dbReference type="ARBA" id="ARBA00022741"/>
    </source>
</evidence>
<accession>A0A7V4TYI9</accession>
<dbReference type="GO" id="GO:0005737">
    <property type="term" value="C:cytoplasm"/>
    <property type="evidence" value="ECO:0007669"/>
    <property type="project" value="TreeGrafter"/>
</dbReference>
<dbReference type="Gene3D" id="3.40.50.880">
    <property type="match status" value="1"/>
</dbReference>
<keyword evidence="4" id="KW-0658">Purine biosynthesis</keyword>
<evidence type="ECO:0000256" key="6">
    <source>
        <dbReference type="ARBA" id="ARBA00022840"/>
    </source>
</evidence>
<dbReference type="Proteomes" id="UP000885779">
    <property type="component" value="Unassembled WGS sequence"/>
</dbReference>
<evidence type="ECO:0000256" key="7">
    <source>
        <dbReference type="ARBA" id="ARBA00022962"/>
    </source>
</evidence>
<evidence type="ECO:0000313" key="8">
    <source>
        <dbReference type="EMBL" id="HGY54503.1"/>
    </source>
</evidence>
<keyword evidence="2" id="KW-0436">Ligase</keyword>
<dbReference type="PANTHER" id="PTHR10099:SF1">
    <property type="entry name" value="PHOSPHORIBOSYLFORMYLGLYCINAMIDINE SYNTHASE"/>
    <property type="match status" value="1"/>
</dbReference>
<dbReference type="SUPFAM" id="SSF52317">
    <property type="entry name" value="Class I glutamine amidotransferase-like"/>
    <property type="match status" value="1"/>
</dbReference>
<evidence type="ECO:0000256" key="5">
    <source>
        <dbReference type="ARBA" id="ARBA00022801"/>
    </source>
</evidence>
<evidence type="ECO:0000256" key="4">
    <source>
        <dbReference type="ARBA" id="ARBA00022755"/>
    </source>
</evidence>
<organism evidence="8">
    <name type="scientific">Caldithrix abyssi</name>
    <dbReference type="NCBI Taxonomy" id="187145"/>
    <lineage>
        <taxon>Bacteria</taxon>
        <taxon>Pseudomonadati</taxon>
        <taxon>Calditrichota</taxon>
        <taxon>Calditrichia</taxon>
        <taxon>Calditrichales</taxon>
        <taxon>Calditrichaceae</taxon>
        <taxon>Caldithrix</taxon>
    </lineage>
</organism>
<comment type="caution">
    <text evidence="8">The sequence shown here is derived from an EMBL/GenBank/DDBJ whole genome shotgun (WGS) entry which is preliminary data.</text>
</comment>
<keyword evidence="5" id="KW-0378">Hydrolase</keyword>
<dbReference type="GO" id="GO:0004642">
    <property type="term" value="F:phosphoribosylformylglycinamidine synthase activity"/>
    <property type="evidence" value="ECO:0007669"/>
    <property type="project" value="InterPro"/>
</dbReference>
<dbReference type="EMBL" id="DRQG01000021">
    <property type="protein sequence ID" value="HGY54503.1"/>
    <property type="molecule type" value="Genomic_DNA"/>
</dbReference>
<dbReference type="InterPro" id="IPR029062">
    <property type="entry name" value="Class_I_gatase-like"/>
</dbReference>